<evidence type="ECO:0000313" key="3">
    <source>
        <dbReference type="Proteomes" id="UP000799118"/>
    </source>
</evidence>
<accession>A0A6A4I4Y0</accession>
<reference evidence="2" key="1">
    <citation type="journal article" date="2019" name="Environ. Microbiol.">
        <title>Fungal ecological strategies reflected in gene transcription - a case study of two litter decomposers.</title>
        <authorList>
            <person name="Barbi F."/>
            <person name="Kohler A."/>
            <person name="Barry K."/>
            <person name="Baskaran P."/>
            <person name="Daum C."/>
            <person name="Fauchery L."/>
            <person name="Ihrmark K."/>
            <person name="Kuo A."/>
            <person name="LaButti K."/>
            <person name="Lipzen A."/>
            <person name="Morin E."/>
            <person name="Grigoriev I.V."/>
            <person name="Henrissat B."/>
            <person name="Lindahl B."/>
            <person name="Martin F."/>
        </authorList>
    </citation>
    <scope>NUCLEOTIDE SEQUENCE</scope>
    <source>
        <strain evidence="2">JB14</strain>
    </source>
</reference>
<dbReference type="Proteomes" id="UP000799118">
    <property type="component" value="Unassembled WGS sequence"/>
</dbReference>
<keyword evidence="3" id="KW-1185">Reference proteome</keyword>
<feature type="compositionally biased region" description="Polar residues" evidence="1">
    <location>
        <begin position="166"/>
        <end position="182"/>
    </location>
</feature>
<evidence type="ECO:0000256" key="1">
    <source>
        <dbReference type="SAM" id="MobiDB-lite"/>
    </source>
</evidence>
<feature type="compositionally biased region" description="Low complexity" evidence="1">
    <location>
        <begin position="46"/>
        <end position="69"/>
    </location>
</feature>
<dbReference type="AlphaFoldDB" id="A0A6A4I4Y0"/>
<dbReference type="EMBL" id="ML769408">
    <property type="protein sequence ID" value="KAE9405551.1"/>
    <property type="molecule type" value="Genomic_DNA"/>
</dbReference>
<feature type="compositionally biased region" description="Basic and acidic residues" evidence="1">
    <location>
        <begin position="101"/>
        <end position="111"/>
    </location>
</feature>
<dbReference type="OrthoDB" id="3050039at2759"/>
<feature type="region of interest" description="Disordered" evidence="1">
    <location>
        <begin position="1"/>
        <end position="267"/>
    </location>
</feature>
<evidence type="ECO:0000313" key="2">
    <source>
        <dbReference type="EMBL" id="KAE9405551.1"/>
    </source>
</evidence>
<protein>
    <submittedName>
        <fullName evidence="2">Uncharacterized protein</fullName>
    </submittedName>
</protein>
<name>A0A6A4I4Y0_9AGAR</name>
<sequence length="420" mass="44338">MSTNTPPKSIRSRMGTAMRRTSSVLSLGGSRPTTPGVASPKPSQIPTSRARSSSVATSASDTSSVSRPSIDTSVPIVPTPSAVKPSPIAESPSREAAATAEDIREELREPLRPTPLAQVVTASTEPETPVETRESEKTQPAIIGSANGPNTFTEEPEEMSLRGARSNESLQSNPAALTTNASGEPPAPASDTASEDAPNAPVKAAEPSYFELPANPPPEPLSDSASLHHAIIENTIGAPADDVSDRTSSDQDQTTPRPHGPADTENANVFYAFSEIPTPTPVPDIQEDKPTSEPIAILKETEQEIPTPAPAPDIQGQPSSEPISIPKETKRGDVDVIEREVSNSARLAEPSQNKPEEDIVEVPTAGPTVEPIPILLNPKQDDISLVQMPTPEIPGSKQPLPETFRKARRNVATLPGIPMM</sequence>
<gene>
    <name evidence="2" type="ORF">BT96DRAFT_988333</name>
</gene>
<feature type="region of interest" description="Disordered" evidence="1">
    <location>
        <begin position="298"/>
        <end position="334"/>
    </location>
</feature>
<proteinExistence type="predicted"/>
<organism evidence="2 3">
    <name type="scientific">Gymnopus androsaceus JB14</name>
    <dbReference type="NCBI Taxonomy" id="1447944"/>
    <lineage>
        <taxon>Eukaryota</taxon>
        <taxon>Fungi</taxon>
        <taxon>Dikarya</taxon>
        <taxon>Basidiomycota</taxon>
        <taxon>Agaricomycotina</taxon>
        <taxon>Agaricomycetes</taxon>
        <taxon>Agaricomycetidae</taxon>
        <taxon>Agaricales</taxon>
        <taxon>Marasmiineae</taxon>
        <taxon>Omphalotaceae</taxon>
        <taxon>Gymnopus</taxon>
    </lineage>
</organism>